<gene>
    <name evidence="1" type="ORF">M9H77_21039</name>
</gene>
<proteinExistence type="predicted"/>
<organism evidence="1 2">
    <name type="scientific">Catharanthus roseus</name>
    <name type="common">Madagascar periwinkle</name>
    <name type="synonym">Vinca rosea</name>
    <dbReference type="NCBI Taxonomy" id="4058"/>
    <lineage>
        <taxon>Eukaryota</taxon>
        <taxon>Viridiplantae</taxon>
        <taxon>Streptophyta</taxon>
        <taxon>Embryophyta</taxon>
        <taxon>Tracheophyta</taxon>
        <taxon>Spermatophyta</taxon>
        <taxon>Magnoliopsida</taxon>
        <taxon>eudicotyledons</taxon>
        <taxon>Gunneridae</taxon>
        <taxon>Pentapetalae</taxon>
        <taxon>asterids</taxon>
        <taxon>lamiids</taxon>
        <taxon>Gentianales</taxon>
        <taxon>Apocynaceae</taxon>
        <taxon>Rauvolfioideae</taxon>
        <taxon>Vinceae</taxon>
        <taxon>Catharanthinae</taxon>
        <taxon>Catharanthus</taxon>
    </lineage>
</organism>
<evidence type="ECO:0000313" key="1">
    <source>
        <dbReference type="EMBL" id="KAI5661716.1"/>
    </source>
</evidence>
<evidence type="ECO:0000313" key="2">
    <source>
        <dbReference type="Proteomes" id="UP001060085"/>
    </source>
</evidence>
<dbReference type="Proteomes" id="UP001060085">
    <property type="component" value="Linkage Group LG05"/>
</dbReference>
<reference evidence="2" key="1">
    <citation type="journal article" date="2023" name="Nat. Plants">
        <title>Single-cell RNA sequencing provides a high-resolution roadmap for understanding the multicellular compartmentation of specialized metabolism.</title>
        <authorList>
            <person name="Sun S."/>
            <person name="Shen X."/>
            <person name="Li Y."/>
            <person name="Li Y."/>
            <person name="Wang S."/>
            <person name="Li R."/>
            <person name="Zhang H."/>
            <person name="Shen G."/>
            <person name="Guo B."/>
            <person name="Wei J."/>
            <person name="Xu J."/>
            <person name="St-Pierre B."/>
            <person name="Chen S."/>
            <person name="Sun C."/>
        </authorList>
    </citation>
    <scope>NUCLEOTIDE SEQUENCE [LARGE SCALE GENOMIC DNA]</scope>
</reference>
<keyword evidence="2" id="KW-1185">Reference proteome</keyword>
<sequence>MEGVAQLVYVDTASCSMVGFGLLVESQEGLETEVGPRADLMAHPSHRWTNSEGTLVNEPSRTTSSSSSYSLREIVLEREPIPVMDLSDDESVEGPEIALVALGIGLGTSIEEDPSEPMSDSKMTPEPKRVAPAATGDMGTFVVDSLPVAASPTPIPPVESVSSFSALPSLLRGGVREHDICGYCLWREQRLEAAGQQIMELREEISWVDALFYTAHQAQRQDVLVASVLRRSKCWIEYRNMSGSQYPNHVDKAVSECSQNKQSEPIREATLRPKQTTHKFYGEVEQEIKAELFLEQLNDIYDTLKYKNALRVTFAAFRLRGMEKDWWLRASKARTLKNQP</sequence>
<name>A0ACC0AM85_CATRO</name>
<dbReference type="EMBL" id="CM044705">
    <property type="protein sequence ID" value="KAI5661716.1"/>
    <property type="molecule type" value="Genomic_DNA"/>
</dbReference>
<accession>A0ACC0AM85</accession>
<protein>
    <submittedName>
        <fullName evidence="1">Uncharacterized protein</fullName>
    </submittedName>
</protein>
<comment type="caution">
    <text evidence="1">The sequence shown here is derived from an EMBL/GenBank/DDBJ whole genome shotgun (WGS) entry which is preliminary data.</text>
</comment>